<dbReference type="PANTHER" id="PTHR12658:SF0">
    <property type="entry name" value="TUBULIN-SPECIFIC CHAPERONE D"/>
    <property type="match status" value="1"/>
</dbReference>
<organism evidence="7 8">
    <name type="scientific">Mya arenaria</name>
    <name type="common">Soft-shell clam</name>
    <dbReference type="NCBI Taxonomy" id="6604"/>
    <lineage>
        <taxon>Eukaryota</taxon>
        <taxon>Metazoa</taxon>
        <taxon>Spiralia</taxon>
        <taxon>Lophotrochozoa</taxon>
        <taxon>Mollusca</taxon>
        <taxon>Bivalvia</taxon>
        <taxon>Autobranchia</taxon>
        <taxon>Heteroconchia</taxon>
        <taxon>Euheterodonta</taxon>
        <taxon>Imparidentia</taxon>
        <taxon>Neoheterodontei</taxon>
        <taxon>Myida</taxon>
        <taxon>Myoidea</taxon>
        <taxon>Myidae</taxon>
        <taxon>Mya</taxon>
    </lineage>
</organism>
<evidence type="ECO:0000256" key="4">
    <source>
        <dbReference type="SAM" id="Phobius"/>
    </source>
</evidence>
<feature type="domain" description="Tubulin-folding cofactor D ARM repeats" evidence="6">
    <location>
        <begin position="232"/>
        <end position="455"/>
    </location>
</feature>
<keyword evidence="3" id="KW-0143">Chaperone</keyword>
<reference evidence="7" key="1">
    <citation type="submission" date="2022-11" db="EMBL/GenBank/DDBJ databases">
        <title>Centuries of genome instability and evolution in soft-shell clam transmissible cancer (bioRxiv).</title>
        <authorList>
            <person name="Hart S.F.M."/>
            <person name="Yonemitsu M.A."/>
            <person name="Giersch R.M."/>
            <person name="Beal B.F."/>
            <person name="Arriagada G."/>
            <person name="Davis B.W."/>
            <person name="Ostrander E.A."/>
            <person name="Goff S.P."/>
            <person name="Metzger M.J."/>
        </authorList>
    </citation>
    <scope>NUCLEOTIDE SEQUENCE</scope>
    <source>
        <strain evidence="7">MELC-2E11</strain>
        <tissue evidence="7">Siphon/mantle</tissue>
    </source>
</reference>
<dbReference type="InterPro" id="IPR011989">
    <property type="entry name" value="ARM-like"/>
</dbReference>
<dbReference type="Proteomes" id="UP001164746">
    <property type="component" value="Chromosome 2"/>
</dbReference>
<keyword evidence="8" id="KW-1185">Reference proteome</keyword>
<evidence type="ECO:0000256" key="3">
    <source>
        <dbReference type="ARBA" id="ARBA00023186"/>
    </source>
</evidence>
<dbReference type="Pfam" id="PF12612">
    <property type="entry name" value="TFCD_C"/>
    <property type="match status" value="1"/>
</dbReference>
<feature type="transmembrane region" description="Helical" evidence="4">
    <location>
        <begin position="747"/>
        <end position="767"/>
    </location>
</feature>
<dbReference type="InterPro" id="IPR058033">
    <property type="entry name" value="ARM_TBCD_2nd"/>
</dbReference>
<name>A0ABY7DG36_MYAAR</name>
<dbReference type="Pfam" id="PF23579">
    <property type="entry name" value="ARM_TBCD"/>
    <property type="match status" value="1"/>
</dbReference>
<keyword evidence="4" id="KW-1133">Transmembrane helix</keyword>
<dbReference type="InterPro" id="IPR033162">
    <property type="entry name" value="TBCD"/>
</dbReference>
<sequence length="934" mass="105801">MAADESNQEDDGMVPIGLGCANEEFKEVLEVKELLDSLPNVYNDQIAMETMRGSKVVVRLFPHEVVDVEPVLALLYKQDPKDFEAAETRYILLLWLSMACMIPFDLVRLDSNVVQESGDMRLPVMDRIYNIAMEYLTVVDKSRNAAAYLMSRFMTRPDVKKRKLTEFMDWALKFIENAEYITMTGADSLTGVLTTIGLMFKHGKREDLLQYAPTVLEKVVRQNLYECNNNRLRKYGVKVVQRLGTTFLPSRVAKWSKEAVKERIAMETTNGNEEDDDEDYDIPEEMEEVIEMLLTSLKDKDTIVRWSAAKGIGRITGRLPKELADEVVGSLLELFNLQESDGAWHGGCLALAELGRRGLLLPVRLPDVVPIVLKALAYDERRGTYSVGAHVRDAACYVCWAFARAYEPKEIAKYVNQIASLLIASIFDREVNVRRAASAAFQENVGRQGTFPHGIDILTKADYYAVGNRTHCYLDVSVYIAEFSEYTEALINHLADVKVHHWDSIIRELTAKALHNLTEKLPEHMAKTVLPQLLTHTTGLDLHSRHGTILAVAEITHALSSVAEQKNKTIVDMIDKGIIEDIKGIAAKMAALSAIQPLCNEYYQISPGAADHRIQEMMIEKYLRQLRASQEITRQGHSLALGALPEFMLRGKLRPVLAGLIQATQITDKDQKWAEGRRDALKAITRCEHVMCSLVQQCCEKIDRTRAHAGNVFSALLYHEDVCKSLNWAAPCDTFPLFTQLIKYPTYTYSVILGLAVSVGGITGFLVKHSSAALHSYLRNVAKDIPEMTRITSTITKVFKDYQKVDRVSLPMLKMLDQLLSKGCFDSLIQEERYCDLLQFPGEVRRMCLSNLCIFLCHRFPRIRKTTANKLYEVLVTYDDIAPEENVEELMTVLSETLWDEEIEKIKPVRNNKEDSVYDFKISSTVFARHITVK</sequence>
<evidence type="ECO:0000259" key="5">
    <source>
        <dbReference type="Pfam" id="PF12612"/>
    </source>
</evidence>
<evidence type="ECO:0000313" key="8">
    <source>
        <dbReference type="Proteomes" id="UP001164746"/>
    </source>
</evidence>
<gene>
    <name evidence="7" type="ORF">MAR_029312</name>
</gene>
<accession>A0ABY7DG36</accession>
<dbReference type="EMBL" id="CP111013">
    <property type="protein sequence ID" value="WAQ96622.1"/>
    <property type="molecule type" value="Genomic_DNA"/>
</dbReference>
<evidence type="ECO:0000256" key="2">
    <source>
        <dbReference type="ARBA" id="ARBA00015003"/>
    </source>
</evidence>
<dbReference type="SUPFAM" id="SSF48371">
    <property type="entry name" value="ARM repeat"/>
    <property type="match status" value="1"/>
</dbReference>
<keyword evidence="4" id="KW-0472">Membrane</keyword>
<evidence type="ECO:0000313" key="7">
    <source>
        <dbReference type="EMBL" id="WAQ96622.1"/>
    </source>
</evidence>
<protein>
    <recommendedName>
        <fullName evidence="2">Tubulin-specific chaperone D</fullName>
    </recommendedName>
</protein>
<evidence type="ECO:0000259" key="6">
    <source>
        <dbReference type="Pfam" id="PF25767"/>
    </source>
</evidence>
<feature type="domain" description="Tubulin-folding cofactor D C-terminal" evidence="5">
    <location>
        <begin position="689"/>
        <end position="833"/>
    </location>
</feature>
<evidence type="ECO:0000256" key="1">
    <source>
        <dbReference type="ARBA" id="ARBA00006853"/>
    </source>
</evidence>
<dbReference type="Pfam" id="PF25767">
    <property type="entry name" value="ARM_TBCD_2nd"/>
    <property type="match status" value="1"/>
</dbReference>
<dbReference type="Gene3D" id="1.25.10.10">
    <property type="entry name" value="Leucine-rich Repeat Variant"/>
    <property type="match status" value="2"/>
</dbReference>
<proteinExistence type="inferred from homology"/>
<dbReference type="PANTHER" id="PTHR12658">
    <property type="entry name" value="BETA-TUBULIN COFACTOR D"/>
    <property type="match status" value="1"/>
</dbReference>
<dbReference type="InterPro" id="IPR016024">
    <property type="entry name" value="ARM-type_fold"/>
</dbReference>
<keyword evidence="4" id="KW-0812">Transmembrane</keyword>
<comment type="similarity">
    <text evidence="1">Belongs to the TBCD family.</text>
</comment>
<dbReference type="InterPro" id="IPR022577">
    <property type="entry name" value="TBCD_C"/>
</dbReference>